<dbReference type="EMBL" id="WJXA01000188">
    <property type="protein sequence ID" value="KAF7114758.1"/>
    <property type="molecule type" value="Genomic_DNA"/>
</dbReference>
<dbReference type="Proteomes" id="UP000626092">
    <property type="component" value="Unassembled WGS sequence"/>
</dbReference>
<dbReference type="InterPro" id="IPR055081">
    <property type="entry name" value="NLP1-9_GAF"/>
</dbReference>
<proteinExistence type="predicted"/>
<dbReference type="OrthoDB" id="1747617at2759"/>
<dbReference type="Pfam" id="PF22922">
    <property type="entry name" value="GAF_NLP"/>
    <property type="match status" value="1"/>
</dbReference>
<feature type="domain" description="NLP1-9 GAF" evidence="2">
    <location>
        <begin position="736"/>
        <end position="897"/>
    </location>
</feature>
<dbReference type="AlphaFoldDB" id="A0A834L4P9"/>
<keyword evidence="1" id="KW-0472">Membrane</keyword>
<feature type="transmembrane region" description="Helical" evidence="1">
    <location>
        <begin position="45"/>
        <end position="63"/>
    </location>
</feature>
<keyword evidence="1" id="KW-0812">Transmembrane</keyword>
<organism evidence="3 4">
    <name type="scientific">Rhododendron simsii</name>
    <name type="common">Sims's rhododendron</name>
    <dbReference type="NCBI Taxonomy" id="118357"/>
    <lineage>
        <taxon>Eukaryota</taxon>
        <taxon>Viridiplantae</taxon>
        <taxon>Streptophyta</taxon>
        <taxon>Embryophyta</taxon>
        <taxon>Tracheophyta</taxon>
        <taxon>Spermatophyta</taxon>
        <taxon>Magnoliopsida</taxon>
        <taxon>eudicotyledons</taxon>
        <taxon>Gunneridae</taxon>
        <taxon>Pentapetalae</taxon>
        <taxon>asterids</taxon>
        <taxon>Ericales</taxon>
        <taxon>Ericaceae</taxon>
        <taxon>Ericoideae</taxon>
        <taxon>Rhodoreae</taxon>
        <taxon>Rhododendron</taxon>
    </lineage>
</organism>
<reference evidence="3" key="1">
    <citation type="submission" date="2019-11" db="EMBL/GenBank/DDBJ databases">
        <authorList>
            <person name="Liu Y."/>
            <person name="Hou J."/>
            <person name="Li T.-Q."/>
            <person name="Guan C.-H."/>
            <person name="Wu X."/>
            <person name="Wu H.-Z."/>
            <person name="Ling F."/>
            <person name="Zhang R."/>
            <person name="Shi X.-G."/>
            <person name="Ren J.-P."/>
            <person name="Chen E.-F."/>
            <person name="Sun J.-M."/>
        </authorList>
    </citation>
    <scope>NUCLEOTIDE SEQUENCE</scope>
    <source>
        <strain evidence="3">Adult_tree_wgs_1</strain>
        <tissue evidence="3">Leaves</tissue>
    </source>
</reference>
<name>A0A834L4P9_RHOSS</name>
<accession>A0A834L4P9</accession>
<dbReference type="GO" id="GO:0003700">
    <property type="term" value="F:DNA-binding transcription factor activity"/>
    <property type="evidence" value="ECO:0007669"/>
    <property type="project" value="InterPro"/>
</dbReference>
<keyword evidence="1" id="KW-1133">Transmembrane helix</keyword>
<comment type="caution">
    <text evidence="3">The sequence shown here is derived from an EMBL/GenBank/DDBJ whole genome shotgun (WGS) entry which is preliminary data.</text>
</comment>
<evidence type="ECO:0000259" key="2">
    <source>
        <dbReference type="Pfam" id="PF22922"/>
    </source>
</evidence>
<sequence>MPIDGSVHDAHTILLGVEEEDHFPPDFKEYIRKEQLNWSRFEADLPDFLSFAFLFLLFFFLWAQPQFSFTDNFADLIRNALQKLISKDELGWHLVQFWAPTKTSEGRTLLTTQFQPFVLGTTSYASDARNRLCEYRMGICREYNNSFYADAEECAEEQLGLPGRVFLHQFPESTPDVMCYSLKEYPQRDLALRCKIGSSWAGPVFDHSSNACVGVLEIVSPCFMFPVLRHKSFPGQMYDIFQGDDNDEPPLPELATTIVDDVEQKQREELRKMRDRELEEAIAKFRRTLKAIGPNLPDGGVKMRAGIKRYQDEIDHRRLRRLEKIQAKGGGVMLQLRQLDQASTSAIHSGTNVVSKDQNYILPSLEALQNGEVTMQLDSCDQLPMDPSKNAQNVVIAERNIVVVTSSEGGPREMQERQHKNTGVQIEVSLDDILKYSKKSRIDAAKKLQATKMSEGRTLLTTQFQPFALAATTYPKYTRRLCEYRMGMCREYFYADAECAEEQLGLPGRVSLHQLPESTPYVKHYTLKEYPQRDLALRWQILSSWAVPVFYHSSHTCVGVLETVSVCIKAEGWHDKSFLDQVYDIFQEFGLLCFDGYKHNELQKALFYVLTPSLYNLTPDFCFWKDSSAIVNLLYSYSSLLLKVSNILICKAFDATIFILDFPWLQESCYISVTALIHVPQKTFKFFMVITNSLLAYVEMRISYLQTMVGNFQPPYAGAKETVDYAMTELEILIGDENKASAFQEQKTVLKIVCEIRELPLAMTWVPCSTCDDLLRGQPEVVEFLQDKNCFGRLTTFVVVSKSSHLRKEGVAGMVLSPPNMLYCSDITQLSLAEYPLVPYARHGELRGWFTLCLQSSYTANDIYVLEFFLPTSEIYGDNSWTTLSLILGTMEDNFSTFKLASGKKLGDLLSVVVMDFQK</sequence>
<dbReference type="PANTHER" id="PTHR32002">
    <property type="entry name" value="PROTEIN NLP8"/>
    <property type="match status" value="1"/>
</dbReference>
<dbReference type="PANTHER" id="PTHR32002:SF62">
    <property type="entry name" value="PROTEIN NLP6-LIKE ISOFORM X1"/>
    <property type="match status" value="1"/>
</dbReference>
<gene>
    <name evidence="3" type="ORF">RHSIM_RhsimUnG0078000</name>
</gene>
<dbReference type="InterPro" id="IPR045012">
    <property type="entry name" value="NLP"/>
</dbReference>
<evidence type="ECO:0000313" key="3">
    <source>
        <dbReference type="EMBL" id="KAF7114758.1"/>
    </source>
</evidence>
<protein>
    <recommendedName>
        <fullName evidence="2">NLP1-9 GAF domain-containing protein</fullName>
    </recommendedName>
</protein>
<keyword evidence="4" id="KW-1185">Reference proteome</keyword>
<evidence type="ECO:0000256" key="1">
    <source>
        <dbReference type="SAM" id="Phobius"/>
    </source>
</evidence>
<evidence type="ECO:0000313" key="4">
    <source>
        <dbReference type="Proteomes" id="UP000626092"/>
    </source>
</evidence>